<evidence type="ECO:0000259" key="2">
    <source>
        <dbReference type="Pfam" id="PF05272"/>
    </source>
</evidence>
<dbReference type="PANTHER" id="PTHR34985:SF1">
    <property type="entry name" value="SLR0554 PROTEIN"/>
    <property type="match status" value="1"/>
</dbReference>
<proteinExistence type="predicted"/>
<organism evidence="3 4">
    <name type="scientific">Roseinatronobacter ekhonensis</name>
    <dbReference type="NCBI Taxonomy" id="254356"/>
    <lineage>
        <taxon>Bacteria</taxon>
        <taxon>Pseudomonadati</taxon>
        <taxon>Pseudomonadota</taxon>
        <taxon>Alphaproteobacteria</taxon>
        <taxon>Rhodobacterales</taxon>
        <taxon>Paracoccaceae</taxon>
        <taxon>Roseinatronobacter</taxon>
    </lineage>
</organism>
<dbReference type="AlphaFoldDB" id="A0A3B0ME56"/>
<feature type="region of interest" description="Disordered" evidence="1">
    <location>
        <begin position="193"/>
        <end position="214"/>
    </location>
</feature>
<dbReference type="Pfam" id="PF05272">
    <property type="entry name" value="VapE-like_dom"/>
    <property type="match status" value="1"/>
</dbReference>
<dbReference type="EMBL" id="UIHC01000086">
    <property type="protein sequence ID" value="SUZ33893.1"/>
    <property type="molecule type" value="Genomic_DNA"/>
</dbReference>
<sequence>MPAPREFDALGFLENVFNRDLYAASDTESLAVGLFDQLARPWPLRALRSADTHFSCALFENTGPVFRRDKEHWTGAIGVVLDDIGETKNGVLMKAPPVEPTAIIETKPGSRQWIYLFNGIERDREVVDTIQRSAIAGEMCDPNAGTITRITRLPGSLPEGKEHKARIVWADWTRRFDPRSIIEDVFQVPRVEAPAQRPARPANVPPAPPSPAYGEKALQGQIATLLAAPPGTRNAALNIAALKLGQLVPDGHLSESLIIERLTEAAADIGQSASEAAATIKSGMTKGMTEPRGPGGDALARLGAGPRNTFRHNSLSLIRDDKDRPIWNAHNAIALLLQHDDWQGVLAFNEFTVRRVLLRAVPGQGGGVYPRPLEDDDYTAAQAWFNNNGFPKASMEIVRAAVRKVCRHQAFDPLRDYLDGLQWDGAPRLSSWLTTYCGAEPSAYVSEVGRRWCISAVARGFKPGVKADCMIVLEGAQGRRKSSALAALAGEDWFSDALPQMGTKDASSYLRGKWIIEVAELEAMRKEMDAIKAFISRQVESYRPAYGREDVYEPRRCIFAGSTNKDDWQRDETGGRRFWPVRVGSIDVDAIARDRGQLWAEAVHLYRAGERWWLEGEEADQAQAEVAERRPDDPWRADIARVVEGRAEVTTKEVLHELHVLPVDMTPQLSKRVAQELVALGWVRDGRVTTGQMKGAARYVPGEAQ</sequence>
<evidence type="ECO:0000313" key="4">
    <source>
        <dbReference type="Proteomes" id="UP000272908"/>
    </source>
</evidence>
<reference evidence="4" key="1">
    <citation type="submission" date="2018-08" db="EMBL/GenBank/DDBJ databases">
        <authorList>
            <person name="Rodrigo-Torres L."/>
            <person name="Arahal R. D."/>
            <person name="Lucena T."/>
        </authorList>
    </citation>
    <scope>NUCLEOTIDE SEQUENCE [LARGE SCALE GENOMIC DNA]</scope>
    <source>
        <strain evidence="4">CECT 7235</strain>
    </source>
</reference>
<accession>A0A3B0ME56</accession>
<evidence type="ECO:0000313" key="3">
    <source>
        <dbReference type="EMBL" id="SUZ33893.1"/>
    </source>
</evidence>
<dbReference type="Proteomes" id="UP000272908">
    <property type="component" value="Unassembled WGS sequence"/>
</dbReference>
<feature type="compositionally biased region" description="Low complexity" evidence="1">
    <location>
        <begin position="193"/>
        <end position="202"/>
    </location>
</feature>
<dbReference type="InterPro" id="IPR007936">
    <property type="entry name" value="VapE-like_dom"/>
</dbReference>
<gene>
    <name evidence="3" type="ORF">ROE7235_03668</name>
</gene>
<evidence type="ECO:0000256" key="1">
    <source>
        <dbReference type="SAM" id="MobiDB-lite"/>
    </source>
</evidence>
<keyword evidence="4" id="KW-1185">Reference proteome</keyword>
<dbReference type="Gene3D" id="3.30.70.1790">
    <property type="entry name" value="RepB DNA-primase, N-terminal domain"/>
    <property type="match status" value="1"/>
</dbReference>
<protein>
    <recommendedName>
        <fullName evidence="2">Virulence-associated protein E-like domain-containing protein</fullName>
    </recommendedName>
</protein>
<feature type="domain" description="Virulence-associated protein E-like" evidence="2">
    <location>
        <begin position="418"/>
        <end position="628"/>
    </location>
</feature>
<name>A0A3B0ME56_9RHOB</name>
<dbReference type="PANTHER" id="PTHR34985">
    <property type="entry name" value="SLR0554 PROTEIN"/>
    <property type="match status" value="1"/>
</dbReference>